<dbReference type="AlphaFoldDB" id="A0A453SH35"/>
<proteinExistence type="predicted"/>
<dbReference type="Gramene" id="AET7Gv20960100.18">
    <property type="protein sequence ID" value="AET7Gv20960100.18"/>
    <property type="gene ID" value="AET7Gv20960100"/>
</dbReference>
<organism evidence="1 2">
    <name type="scientific">Aegilops tauschii subsp. strangulata</name>
    <name type="common">Goatgrass</name>
    <dbReference type="NCBI Taxonomy" id="200361"/>
    <lineage>
        <taxon>Eukaryota</taxon>
        <taxon>Viridiplantae</taxon>
        <taxon>Streptophyta</taxon>
        <taxon>Embryophyta</taxon>
        <taxon>Tracheophyta</taxon>
        <taxon>Spermatophyta</taxon>
        <taxon>Magnoliopsida</taxon>
        <taxon>Liliopsida</taxon>
        <taxon>Poales</taxon>
        <taxon>Poaceae</taxon>
        <taxon>BOP clade</taxon>
        <taxon>Pooideae</taxon>
        <taxon>Triticodae</taxon>
        <taxon>Triticeae</taxon>
        <taxon>Triticinae</taxon>
        <taxon>Aegilops</taxon>
    </lineage>
</organism>
<reference evidence="2" key="2">
    <citation type="journal article" date="2017" name="Nat. Plants">
        <title>The Aegilops tauschii genome reveals multiple impacts of transposons.</title>
        <authorList>
            <person name="Zhao G."/>
            <person name="Zou C."/>
            <person name="Li K."/>
            <person name="Wang K."/>
            <person name="Li T."/>
            <person name="Gao L."/>
            <person name="Zhang X."/>
            <person name="Wang H."/>
            <person name="Yang Z."/>
            <person name="Liu X."/>
            <person name="Jiang W."/>
            <person name="Mao L."/>
            <person name="Kong X."/>
            <person name="Jiao Y."/>
            <person name="Jia J."/>
        </authorList>
    </citation>
    <scope>NUCLEOTIDE SEQUENCE [LARGE SCALE GENOMIC DNA]</scope>
    <source>
        <strain evidence="2">cv. AL8/78</strain>
    </source>
</reference>
<keyword evidence="2" id="KW-1185">Reference proteome</keyword>
<evidence type="ECO:0000313" key="2">
    <source>
        <dbReference type="Proteomes" id="UP000015105"/>
    </source>
</evidence>
<accession>A0A453SH35</accession>
<reference evidence="1" key="5">
    <citation type="journal article" date="2021" name="G3 (Bethesda)">
        <title>Aegilops tauschii genome assembly Aet v5.0 features greater sequence contiguity and improved annotation.</title>
        <authorList>
            <person name="Wang L."/>
            <person name="Zhu T."/>
            <person name="Rodriguez J.C."/>
            <person name="Deal K.R."/>
            <person name="Dubcovsky J."/>
            <person name="McGuire P.E."/>
            <person name="Lux T."/>
            <person name="Spannagl M."/>
            <person name="Mayer K.F.X."/>
            <person name="Baldrich P."/>
            <person name="Meyers B.C."/>
            <person name="Huo N."/>
            <person name="Gu Y.Q."/>
            <person name="Zhou H."/>
            <person name="Devos K.M."/>
            <person name="Bennetzen J.L."/>
            <person name="Unver T."/>
            <person name="Budak H."/>
            <person name="Gulick P.J."/>
            <person name="Galiba G."/>
            <person name="Kalapos B."/>
            <person name="Nelson D.R."/>
            <person name="Li P."/>
            <person name="You F.M."/>
            <person name="Luo M.C."/>
            <person name="Dvorak J."/>
        </authorList>
    </citation>
    <scope>NUCLEOTIDE SEQUENCE [LARGE SCALE GENOMIC DNA]</scope>
    <source>
        <strain evidence="1">cv. AL8/78</strain>
    </source>
</reference>
<evidence type="ECO:0000313" key="1">
    <source>
        <dbReference type="EnsemblPlants" id="AET7Gv20960100.18"/>
    </source>
</evidence>
<protein>
    <submittedName>
        <fullName evidence="1">Uncharacterized protein</fullName>
    </submittedName>
</protein>
<dbReference type="Proteomes" id="UP000015105">
    <property type="component" value="Chromosome 7D"/>
</dbReference>
<name>A0A453SH35_AEGTS</name>
<reference evidence="1" key="4">
    <citation type="submission" date="2019-03" db="UniProtKB">
        <authorList>
            <consortium name="EnsemblPlants"/>
        </authorList>
    </citation>
    <scope>IDENTIFICATION</scope>
</reference>
<dbReference type="EnsemblPlants" id="AET7Gv20960100.18">
    <property type="protein sequence ID" value="AET7Gv20960100.18"/>
    <property type="gene ID" value="AET7Gv20960100"/>
</dbReference>
<reference evidence="1" key="3">
    <citation type="journal article" date="2017" name="Nature">
        <title>Genome sequence of the progenitor of the wheat D genome Aegilops tauschii.</title>
        <authorList>
            <person name="Luo M.C."/>
            <person name="Gu Y.Q."/>
            <person name="Puiu D."/>
            <person name="Wang H."/>
            <person name="Twardziok S.O."/>
            <person name="Deal K.R."/>
            <person name="Huo N."/>
            <person name="Zhu T."/>
            <person name="Wang L."/>
            <person name="Wang Y."/>
            <person name="McGuire P.E."/>
            <person name="Liu S."/>
            <person name="Long H."/>
            <person name="Ramasamy R.K."/>
            <person name="Rodriguez J.C."/>
            <person name="Van S.L."/>
            <person name="Yuan L."/>
            <person name="Wang Z."/>
            <person name="Xia Z."/>
            <person name="Xiao L."/>
            <person name="Anderson O.D."/>
            <person name="Ouyang S."/>
            <person name="Liang Y."/>
            <person name="Zimin A.V."/>
            <person name="Pertea G."/>
            <person name="Qi P."/>
            <person name="Bennetzen J.L."/>
            <person name="Dai X."/>
            <person name="Dawson M.W."/>
            <person name="Muller H.G."/>
            <person name="Kugler K."/>
            <person name="Rivarola-Duarte L."/>
            <person name="Spannagl M."/>
            <person name="Mayer K.F.X."/>
            <person name="Lu F.H."/>
            <person name="Bevan M.W."/>
            <person name="Leroy P."/>
            <person name="Li P."/>
            <person name="You F.M."/>
            <person name="Sun Q."/>
            <person name="Liu Z."/>
            <person name="Lyons E."/>
            <person name="Wicker T."/>
            <person name="Salzberg S.L."/>
            <person name="Devos K.M."/>
            <person name="Dvorak J."/>
        </authorList>
    </citation>
    <scope>NUCLEOTIDE SEQUENCE [LARGE SCALE GENOMIC DNA]</scope>
    <source>
        <strain evidence="1">cv. AL8/78</strain>
    </source>
</reference>
<sequence>PMPRPVIYCSSVNTSPIPKVTSRRQSTHARQGRLLGAFSSARINNWPTYHCPISFAKKKERDRGACLQLDPTMRRAAALYSSPLSSG</sequence>
<reference evidence="2" key="1">
    <citation type="journal article" date="2014" name="Science">
        <title>Ancient hybridizations among the ancestral genomes of bread wheat.</title>
        <authorList>
            <consortium name="International Wheat Genome Sequencing Consortium,"/>
            <person name="Marcussen T."/>
            <person name="Sandve S.R."/>
            <person name="Heier L."/>
            <person name="Spannagl M."/>
            <person name="Pfeifer M."/>
            <person name="Jakobsen K.S."/>
            <person name="Wulff B.B."/>
            <person name="Steuernagel B."/>
            <person name="Mayer K.F."/>
            <person name="Olsen O.A."/>
        </authorList>
    </citation>
    <scope>NUCLEOTIDE SEQUENCE [LARGE SCALE GENOMIC DNA]</scope>
    <source>
        <strain evidence="2">cv. AL8/78</strain>
    </source>
</reference>